<evidence type="ECO:0000313" key="2">
    <source>
        <dbReference type="EMBL" id="CAA9586159.1"/>
    </source>
</evidence>
<reference evidence="2" key="1">
    <citation type="submission" date="2020-02" db="EMBL/GenBank/DDBJ databases">
        <authorList>
            <person name="Meier V. D."/>
        </authorList>
    </citation>
    <scope>NUCLEOTIDE SEQUENCE</scope>
    <source>
        <strain evidence="2">AVDCRST_MAG19</strain>
    </source>
</reference>
<gene>
    <name evidence="2" type="ORF">AVDCRST_MAG19-4834</name>
</gene>
<feature type="compositionally biased region" description="Basic and acidic residues" evidence="1">
    <location>
        <begin position="22"/>
        <end position="48"/>
    </location>
</feature>
<evidence type="ECO:0000256" key="1">
    <source>
        <dbReference type="SAM" id="MobiDB-lite"/>
    </source>
</evidence>
<protein>
    <submittedName>
        <fullName evidence="2">Uncharacterized protein</fullName>
    </submittedName>
</protein>
<accession>A0A6J4VQY9</accession>
<proteinExistence type="predicted"/>
<dbReference type="EMBL" id="CADCWL010000257">
    <property type="protein sequence ID" value="CAA9586159.1"/>
    <property type="molecule type" value="Genomic_DNA"/>
</dbReference>
<organism evidence="2">
    <name type="scientific">uncultured Thermomicrobiales bacterium</name>
    <dbReference type="NCBI Taxonomy" id="1645740"/>
    <lineage>
        <taxon>Bacteria</taxon>
        <taxon>Pseudomonadati</taxon>
        <taxon>Thermomicrobiota</taxon>
        <taxon>Thermomicrobia</taxon>
        <taxon>Thermomicrobiales</taxon>
        <taxon>environmental samples</taxon>
    </lineage>
</organism>
<dbReference type="AlphaFoldDB" id="A0A6J4VQY9"/>
<sequence>MPGTAGNAERGHGPANDQGAGDDGRGHVDDGRRAGADAGGREPVRPDPEVLTPCRRQDAGTASSPARPCGCRASERPPGGPGVVGGEGGFVLDPDMVLAPGVELVRSERLPSVQ</sequence>
<feature type="region of interest" description="Disordered" evidence="1">
    <location>
        <begin position="1"/>
        <end position="88"/>
    </location>
</feature>
<name>A0A6J4VQY9_9BACT</name>